<evidence type="ECO:0000256" key="9">
    <source>
        <dbReference type="ARBA" id="ARBA00045224"/>
    </source>
</evidence>
<evidence type="ECO:0000256" key="2">
    <source>
        <dbReference type="ARBA" id="ARBA00007209"/>
    </source>
</evidence>
<dbReference type="RefSeq" id="XP_013789282.1">
    <property type="nucleotide sequence ID" value="XM_013933828.2"/>
</dbReference>
<evidence type="ECO:0000256" key="1">
    <source>
        <dbReference type="ARBA" id="ARBA00004611"/>
    </source>
</evidence>
<evidence type="ECO:0000256" key="7">
    <source>
        <dbReference type="ARBA" id="ARBA00023212"/>
    </source>
</evidence>
<evidence type="ECO:0000256" key="3">
    <source>
        <dbReference type="ARBA" id="ARBA00022490"/>
    </source>
</evidence>
<feature type="coiled-coil region" evidence="11">
    <location>
        <begin position="320"/>
        <end position="386"/>
    </location>
</feature>
<gene>
    <name evidence="13 14" type="primary">LOC106473147</name>
</gene>
<evidence type="ECO:0000313" key="12">
    <source>
        <dbReference type="Proteomes" id="UP000694941"/>
    </source>
</evidence>
<name>A0ABM1BV63_LIMPO</name>
<reference evidence="13 14" key="1">
    <citation type="submission" date="2025-05" db="UniProtKB">
        <authorList>
            <consortium name="RefSeq"/>
        </authorList>
    </citation>
    <scope>IDENTIFICATION</scope>
    <source>
        <tissue evidence="13 14">Muscle</tissue>
    </source>
</reference>
<dbReference type="PRINTS" id="PR00511">
    <property type="entry name" value="TEKTIN"/>
</dbReference>
<keyword evidence="4 10" id="KW-0282">Flagellum</keyword>
<dbReference type="PANTHER" id="PTHR19960:SF25">
    <property type="entry name" value="TEKTIN-1"/>
    <property type="match status" value="1"/>
</dbReference>
<keyword evidence="8 10" id="KW-0966">Cell projection</keyword>
<evidence type="ECO:0000256" key="10">
    <source>
        <dbReference type="RuleBase" id="RU367040"/>
    </source>
</evidence>
<comment type="similarity">
    <text evidence="2 10">Belongs to the tektin family.</text>
</comment>
<comment type="subcellular location">
    <subcellularLocation>
        <location evidence="10">Cytoplasm</location>
        <location evidence="10">Cytoskeleton</location>
        <location evidence="10">Cilium axoneme</location>
    </subcellularLocation>
    <subcellularLocation>
        <location evidence="1">Cytoplasm</location>
        <location evidence="1">Cytoskeleton</location>
        <location evidence="1">Flagellum axoneme</location>
    </subcellularLocation>
</comment>
<keyword evidence="5 11" id="KW-0175">Coiled coil</keyword>
<proteinExistence type="inferred from homology"/>
<keyword evidence="6 10" id="KW-0969">Cilium</keyword>
<dbReference type="InterPro" id="IPR048256">
    <property type="entry name" value="Tektin-like"/>
</dbReference>
<protein>
    <recommendedName>
        <fullName evidence="10">Tektin</fullName>
    </recommendedName>
</protein>
<dbReference type="RefSeq" id="XP_022257346.1">
    <property type="nucleotide sequence ID" value="XM_022401638.1"/>
</dbReference>
<dbReference type="Proteomes" id="UP000694941">
    <property type="component" value="Unplaced"/>
</dbReference>
<dbReference type="PANTHER" id="PTHR19960">
    <property type="entry name" value="TEKTIN"/>
    <property type="match status" value="1"/>
</dbReference>
<evidence type="ECO:0000256" key="8">
    <source>
        <dbReference type="ARBA" id="ARBA00023273"/>
    </source>
</evidence>
<comment type="function">
    <text evidence="9">Microtubule inner protein (MIP) part of the dynein-decorated doublet microtubules (DMTs) in cilia and flagellar axoneme. Forms filamentous polymers in the walls of ciliary and flagellar microtubules.</text>
</comment>
<evidence type="ECO:0000256" key="11">
    <source>
        <dbReference type="SAM" id="Coils"/>
    </source>
</evidence>
<keyword evidence="3" id="KW-0963">Cytoplasm</keyword>
<keyword evidence="7" id="KW-0206">Cytoskeleton</keyword>
<evidence type="ECO:0000256" key="5">
    <source>
        <dbReference type="ARBA" id="ARBA00023054"/>
    </source>
</evidence>
<organism evidence="12 13">
    <name type="scientific">Limulus polyphemus</name>
    <name type="common">Atlantic horseshoe crab</name>
    <dbReference type="NCBI Taxonomy" id="6850"/>
    <lineage>
        <taxon>Eukaryota</taxon>
        <taxon>Metazoa</taxon>
        <taxon>Ecdysozoa</taxon>
        <taxon>Arthropoda</taxon>
        <taxon>Chelicerata</taxon>
        <taxon>Merostomata</taxon>
        <taxon>Xiphosura</taxon>
        <taxon>Limulidae</taxon>
        <taxon>Limulus</taxon>
    </lineage>
</organism>
<dbReference type="GeneID" id="106473147"/>
<dbReference type="Pfam" id="PF03148">
    <property type="entry name" value="Tektin"/>
    <property type="match status" value="1"/>
</dbReference>
<evidence type="ECO:0000313" key="14">
    <source>
        <dbReference type="RefSeq" id="XP_022257346.1"/>
    </source>
</evidence>
<evidence type="ECO:0000256" key="4">
    <source>
        <dbReference type="ARBA" id="ARBA00022846"/>
    </source>
</evidence>
<accession>A0ABM1BV63</accession>
<sequence length="406" mass="47334">MYNSRKHLRTDEKIWKSTNRCKCEKADRNCSYAQRVSEECKVVCVDKNETTSQNEQDVKQSLGLRVQEIDFWRSELEVESEALDADINKLEHYRNRLKLALNDCSQSLSVVEQCLQFRKSREGLDQIFDEPQKQLQQDVELLTEIKLLHSRMLEEVSAQNRKNSSMKLYLQHIIDDKQRCLEGDILASNLNRTSYSLSPGLLSFDSQSPLPKCQFVTESEWESIILQAIQKGKKHRKKSQDFHPLVESIMKQTTRDSQLQHKRVVLSFQNRIMETVQAKKLLEMRITKVIEEIGEIRYALAILEEEEKAKKPSLNLACHKLELRKQCQNLEICMDKVELELEKEVSTLQQAVQELHIKHQEAKNILQRLEGNKVELEKDIATKTKSLYIDEIQCLRALASVVITDH</sequence>
<evidence type="ECO:0000313" key="13">
    <source>
        <dbReference type="RefSeq" id="XP_013789282.1"/>
    </source>
</evidence>
<dbReference type="InterPro" id="IPR000435">
    <property type="entry name" value="Tektins"/>
</dbReference>
<keyword evidence="12" id="KW-1185">Reference proteome</keyword>
<evidence type="ECO:0000256" key="6">
    <source>
        <dbReference type="ARBA" id="ARBA00023069"/>
    </source>
</evidence>